<dbReference type="Gene3D" id="1.20.1280.50">
    <property type="match status" value="1"/>
</dbReference>
<reference evidence="2" key="1">
    <citation type="journal article" date="2014" name="Proc. Natl. Acad. Sci. U.S.A.">
        <title>Extensive sampling of basidiomycete genomes demonstrates inadequacy of the white-rot/brown-rot paradigm for wood decay fungi.</title>
        <authorList>
            <person name="Riley R."/>
            <person name="Salamov A.A."/>
            <person name="Brown D.W."/>
            <person name="Nagy L.G."/>
            <person name="Floudas D."/>
            <person name="Held B.W."/>
            <person name="Levasseur A."/>
            <person name="Lombard V."/>
            <person name="Morin E."/>
            <person name="Otillar R."/>
            <person name="Lindquist E.A."/>
            <person name="Sun H."/>
            <person name="LaButti K.M."/>
            <person name="Schmutz J."/>
            <person name="Jabbour D."/>
            <person name="Luo H."/>
            <person name="Baker S.E."/>
            <person name="Pisabarro A.G."/>
            <person name="Walton J.D."/>
            <person name="Blanchette R.A."/>
            <person name="Henrissat B."/>
            <person name="Martin F."/>
            <person name="Cullen D."/>
            <person name="Hibbett D.S."/>
            <person name="Grigoriev I.V."/>
        </authorList>
    </citation>
    <scope>NUCLEOTIDE SEQUENCE [LARGE SCALE GENOMIC DNA]</scope>
    <source>
        <strain evidence="2">PC15</strain>
    </source>
</reference>
<dbReference type="PANTHER" id="PTHR38926">
    <property type="entry name" value="F-BOX DOMAIN CONTAINING PROTEIN, EXPRESSED"/>
    <property type="match status" value="1"/>
</dbReference>
<proteinExistence type="predicted"/>
<dbReference type="PANTHER" id="PTHR38926:SF5">
    <property type="entry name" value="F-BOX AND LEUCINE-RICH REPEAT PROTEIN 6"/>
    <property type="match status" value="1"/>
</dbReference>
<dbReference type="HOGENOM" id="CLU_024199_2_2_1"/>
<dbReference type="Proteomes" id="UP000027073">
    <property type="component" value="Unassembled WGS sequence"/>
</dbReference>
<dbReference type="SUPFAM" id="SSF81383">
    <property type="entry name" value="F-box domain"/>
    <property type="match status" value="1"/>
</dbReference>
<dbReference type="STRING" id="1137138.A0A067NX17"/>
<evidence type="ECO:0000313" key="2">
    <source>
        <dbReference type="Proteomes" id="UP000027073"/>
    </source>
</evidence>
<protein>
    <submittedName>
        <fullName evidence="1">Uncharacterized protein</fullName>
    </submittedName>
</protein>
<dbReference type="OrthoDB" id="3235815at2759"/>
<accession>A0A067NX17</accession>
<dbReference type="InParanoid" id="A0A067NX17"/>
<dbReference type="InterPro" id="IPR032675">
    <property type="entry name" value="LRR_dom_sf"/>
</dbReference>
<organism evidence="1 2">
    <name type="scientific">Pleurotus ostreatus (strain PC15)</name>
    <name type="common">Oyster mushroom</name>
    <dbReference type="NCBI Taxonomy" id="1137138"/>
    <lineage>
        <taxon>Eukaryota</taxon>
        <taxon>Fungi</taxon>
        <taxon>Dikarya</taxon>
        <taxon>Basidiomycota</taxon>
        <taxon>Agaricomycotina</taxon>
        <taxon>Agaricomycetes</taxon>
        <taxon>Agaricomycetidae</taxon>
        <taxon>Agaricales</taxon>
        <taxon>Pleurotineae</taxon>
        <taxon>Pleurotaceae</taxon>
        <taxon>Pleurotus</taxon>
    </lineage>
</organism>
<dbReference type="InterPro" id="IPR036047">
    <property type="entry name" value="F-box-like_dom_sf"/>
</dbReference>
<dbReference type="VEuPathDB" id="FungiDB:PLEOSDRAFT_1102504"/>
<dbReference type="EMBL" id="KL198006">
    <property type="protein sequence ID" value="KDQ31540.1"/>
    <property type="molecule type" value="Genomic_DNA"/>
</dbReference>
<dbReference type="AlphaFoldDB" id="A0A067NX17"/>
<name>A0A067NX17_PLEO1</name>
<gene>
    <name evidence="1" type="ORF">PLEOSDRAFT_1102504</name>
</gene>
<sequence length="502" mass="57367">MNMKQPHELAHLYDAQIDAHFAQIRILRERRNADCSQTRRLPQEIFSRIFSILHTSCYRSRYPHLEWKAVTHVCRTWRSSAPNEPTLWTDFIKVHPNWVREIFARSKAAPLRLCYRDYEYPPDVLNFIVEALVRSPERVKELRIFEYGEHSFINRLVKPAPFLESLVVELGTPVDLPLDFLAGVAPRLRSIKCTGNLPLEASWLASLRSLDYSGVLHIKASWLSKLTSLRLERGATCSMSIDTLLSALENTPLLQCLHLVASSGTDDAPCHRSTPVHLRHLDDITFDLGCKPSIAKLFMHLRVDNIEKLRTSWPYQFGDISMIKHVCHFFNTCYRGDRLQYVAFDSQLGLEMHRCIDLTGPTVHTPSLVFQSSWSDPSIIVNLLPQCVPRVLSTSLYPEVKSLVLTGCDTIEELRISSGYPHCYHFESNDASSRPYPSLQRLRIGRAVDGLDREEASQLISWLSRRNSKVEVVIRERGISREAVEPLRAVALLRFEAAAALS</sequence>
<evidence type="ECO:0000313" key="1">
    <source>
        <dbReference type="EMBL" id="KDQ31540.1"/>
    </source>
</evidence>
<dbReference type="Gene3D" id="3.80.10.10">
    <property type="entry name" value="Ribonuclease Inhibitor"/>
    <property type="match status" value="1"/>
</dbReference>